<proteinExistence type="predicted"/>
<accession>A0A971RZY9</accession>
<dbReference type="GO" id="GO:0045004">
    <property type="term" value="P:DNA replication proofreading"/>
    <property type="evidence" value="ECO:0007669"/>
    <property type="project" value="TreeGrafter"/>
</dbReference>
<dbReference type="SMART" id="SM00465">
    <property type="entry name" value="GIYc"/>
    <property type="match status" value="1"/>
</dbReference>
<dbReference type="InterPro" id="IPR047296">
    <property type="entry name" value="GIY-YIG_UvrC_Cho"/>
</dbReference>
<feature type="domain" description="GIY-YIG" evidence="3">
    <location>
        <begin position="202"/>
        <end position="280"/>
    </location>
</feature>
<organism evidence="4 5">
    <name type="scientific">Syntrophorhabdus aromaticivorans</name>
    <dbReference type="NCBI Taxonomy" id="328301"/>
    <lineage>
        <taxon>Bacteria</taxon>
        <taxon>Pseudomonadati</taxon>
        <taxon>Thermodesulfobacteriota</taxon>
        <taxon>Syntrophorhabdia</taxon>
        <taxon>Syntrophorhabdales</taxon>
        <taxon>Syntrophorhabdaceae</taxon>
        <taxon>Syntrophorhabdus</taxon>
    </lineage>
</organism>
<dbReference type="GO" id="GO:0003677">
    <property type="term" value="F:DNA binding"/>
    <property type="evidence" value="ECO:0007669"/>
    <property type="project" value="InterPro"/>
</dbReference>
<reference evidence="4" key="2">
    <citation type="submission" date="2020-01" db="EMBL/GenBank/DDBJ databases">
        <authorList>
            <person name="Campanaro S."/>
        </authorList>
    </citation>
    <scope>NUCLEOTIDE SEQUENCE</scope>
    <source>
        <strain evidence="4">AS06rmzACSIP_7</strain>
    </source>
</reference>
<dbReference type="GO" id="GO:0008408">
    <property type="term" value="F:3'-5' exonuclease activity"/>
    <property type="evidence" value="ECO:0007669"/>
    <property type="project" value="TreeGrafter"/>
</dbReference>
<dbReference type="SMART" id="SM00479">
    <property type="entry name" value="EXOIII"/>
    <property type="match status" value="1"/>
</dbReference>
<dbReference type="InterPro" id="IPR036397">
    <property type="entry name" value="RNaseH_sf"/>
</dbReference>
<sequence>MPLRDLDLAIVDVETTGAASHYHRIIEIAVLKVKKGRLVETFSTLVDPERTISPFVEGLTGITNKELENAPTFSQVKDRIYELLDGSVFVAHNARFDYNFVREEFERAKTNYTAKHLCTVRLSRALFPEYRRHSLDSLMERFDIRCANRHRATGDALVLWKFLQILQDRFSGPDLKKALAGMLKAPALPPHIDEALVKSLPSSPGVYIFLDRDGDPLYVGKSINLRTRVLSHFSSDHDSVKEQSLYRQVADIRTIKTSGELGALLLESHLLKQLSPLHNRRTRVSKRFVVMKRDKRGNEYETIRLERLGTLTASDLPDIVGIFKSMKQAKDFLWRVAGEHALCPRILGLEKGKGTCTYTQVQRCNGACKGMKPPPDYNSRFLTAFAGRGVTPWPFPGPVLIEEQEDTGRAGERFVVDKWCLISWFRFDETGTTRRMFQGDYTFDYDGYKILVDYLIKSRKKAHLHVLTQEELACLQENF</sequence>
<dbReference type="Gene3D" id="3.30.420.10">
    <property type="entry name" value="Ribonuclease H-like superfamily/Ribonuclease H"/>
    <property type="match status" value="1"/>
</dbReference>
<reference evidence="4" key="1">
    <citation type="journal article" date="2020" name="Biotechnol. Biofuels">
        <title>New insights from the biogas microbiome by comprehensive genome-resolved metagenomics of nearly 1600 species originating from multiple anaerobic digesters.</title>
        <authorList>
            <person name="Campanaro S."/>
            <person name="Treu L."/>
            <person name="Rodriguez-R L.M."/>
            <person name="Kovalovszki A."/>
            <person name="Ziels R.M."/>
            <person name="Maus I."/>
            <person name="Zhu X."/>
            <person name="Kougias P.G."/>
            <person name="Basile A."/>
            <person name="Luo G."/>
            <person name="Schluter A."/>
            <person name="Konstantinidis K.T."/>
            <person name="Angelidaki I."/>
        </authorList>
    </citation>
    <scope>NUCLEOTIDE SEQUENCE</scope>
    <source>
        <strain evidence="4">AS06rmzACSIP_7</strain>
    </source>
</reference>
<comment type="caution">
    <text evidence="4">The sequence shown here is derived from an EMBL/GenBank/DDBJ whole genome shotgun (WGS) entry which is preliminary data.</text>
</comment>
<dbReference type="PANTHER" id="PTHR30231:SF37">
    <property type="entry name" value="EXODEOXYRIBONUCLEASE 10"/>
    <property type="match status" value="1"/>
</dbReference>
<dbReference type="SUPFAM" id="SSF82771">
    <property type="entry name" value="GIY-YIG endonuclease"/>
    <property type="match status" value="1"/>
</dbReference>
<dbReference type="GO" id="GO:0006289">
    <property type="term" value="P:nucleotide-excision repair"/>
    <property type="evidence" value="ECO:0007669"/>
    <property type="project" value="InterPro"/>
</dbReference>
<comment type="function">
    <text evidence="1">DNA polymerase III is a complex, multichain enzyme responsible for most of the replicative synthesis in bacteria. The epsilon subunit contain the editing function and is a proofreading 3'-5' exonuclease.</text>
</comment>
<dbReference type="EMBL" id="JAAYEE010000018">
    <property type="protein sequence ID" value="NLW34054.1"/>
    <property type="molecule type" value="Genomic_DNA"/>
</dbReference>
<gene>
    <name evidence="4" type="ORF">GXY80_01030</name>
</gene>
<name>A0A971RZY9_9BACT</name>
<evidence type="ECO:0000259" key="3">
    <source>
        <dbReference type="PROSITE" id="PS50164"/>
    </source>
</evidence>
<dbReference type="CDD" id="cd10434">
    <property type="entry name" value="GIY-YIG_UvrC_Cho"/>
    <property type="match status" value="1"/>
</dbReference>
<evidence type="ECO:0000313" key="5">
    <source>
        <dbReference type="Proteomes" id="UP000777265"/>
    </source>
</evidence>
<dbReference type="InterPro" id="IPR000305">
    <property type="entry name" value="GIY-YIG_endonuc"/>
</dbReference>
<dbReference type="NCBIfam" id="TIGR00573">
    <property type="entry name" value="dnaq"/>
    <property type="match status" value="1"/>
</dbReference>
<dbReference type="GO" id="GO:0005829">
    <property type="term" value="C:cytosol"/>
    <property type="evidence" value="ECO:0007669"/>
    <property type="project" value="TreeGrafter"/>
</dbReference>
<dbReference type="FunFam" id="3.30.420.10:FF:000045">
    <property type="entry name" value="3'-5' exonuclease DinG"/>
    <property type="match status" value="1"/>
</dbReference>
<evidence type="ECO:0000256" key="1">
    <source>
        <dbReference type="ARBA" id="ARBA00025483"/>
    </source>
</evidence>
<dbReference type="GO" id="GO:0003887">
    <property type="term" value="F:DNA-directed DNA polymerase activity"/>
    <property type="evidence" value="ECO:0007669"/>
    <property type="project" value="InterPro"/>
</dbReference>
<dbReference type="InterPro" id="IPR012337">
    <property type="entry name" value="RNaseH-like_sf"/>
</dbReference>
<dbReference type="InterPro" id="IPR035901">
    <property type="entry name" value="GIY-YIG_endonuc_sf"/>
</dbReference>
<dbReference type="SUPFAM" id="SSF53098">
    <property type="entry name" value="Ribonuclease H-like"/>
    <property type="match status" value="1"/>
</dbReference>
<dbReference type="InterPro" id="IPR013520">
    <property type="entry name" value="Ribonucl_H"/>
</dbReference>
<dbReference type="PROSITE" id="PS50164">
    <property type="entry name" value="GIY_YIG"/>
    <property type="match status" value="1"/>
</dbReference>
<evidence type="ECO:0000313" key="4">
    <source>
        <dbReference type="EMBL" id="NLW34054.1"/>
    </source>
</evidence>
<dbReference type="Pfam" id="PF00929">
    <property type="entry name" value="RNase_T"/>
    <property type="match status" value="1"/>
</dbReference>
<dbReference type="AlphaFoldDB" id="A0A971RZY9"/>
<dbReference type="CDD" id="cd06127">
    <property type="entry name" value="DEDDh"/>
    <property type="match status" value="1"/>
</dbReference>
<evidence type="ECO:0000256" key="2">
    <source>
        <dbReference type="ARBA" id="ARBA00026073"/>
    </source>
</evidence>
<dbReference type="InterPro" id="IPR006054">
    <property type="entry name" value="DnaQ"/>
</dbReference>
<protein>
    <submittedName>
        <fullName evidence="4">GIY-YIG nuclease family protein</fullName>
    </submittedName>
</protein>
<comment type="subunit">
    <text evidence="2">DNA polymerase III contains a core (composed of alpha, epsilon and theta chains) that associates with a tau subunit. This core dimerizes to form the POLIII' complex. PolIII' associates with the gamma complex (composed of gamma, delta, delta', psi and chi chains) and with the beta chain to form the complete DNA polymerase III complex.</text>
</comment>
<dbReference type="Proteomes" id="UP000777265">
    <property type="component" value="Unassembled WGS sequence"/>
</dbReference>
<dbReference type="PANTHER" id="PTHR30231">
    <property type="entry name" value="DNA POLYMERASE III SUBUNIT EPSILON"/>
    <property type="match status" value="1"/>
</dbReference>
<dbReference type="Pfam" id="PF01541">
    <property type="entry name" value="GIY-YIG"/>
    <property type="match status" value="1"/>
</dbReference>
<dbReference type="Gene3D" id="3.40.1440.10">
    <property type="entry name" value="GIY-YIG endonuclease"/>
    <property type="match status" value="1"/>
</dbReference>